<organism evidence="2 3">
    <name type="scientific">Guyanagaster necrorhizus</name>
    <dbReference type="NCBI Taxonomy" id="856835"/>
    <lineage>
        <taxon>Eukaryota</taxon>
        <taxon>Fungi</taxon>
        <taxon>Dikarya</taxon>
        <taxon>Basidiomycota</taxon>
        <taxon>Agaricomycotina</taxon>
        <taxon>Agaricomycetes</taxon>
        <taxon>Agaricomycetidae</taxon>
        <taxon>Agaricales</taxon>
        <taxon>Marasmiineae</taxon>
        <taxon>Physalacriaceae</taxon>
        <taxon>Guyanagaster</taxon>
    </lineage>
</organism>
<sequence length="561" mass="64243">MPKKSSSPSAPPKPSCLKCGFILSHPQSKREPPHLRLKELLKTNVPPLEAEKAFFRKAKKDLPVVVSDLDEQITQTQELLHTLMEERAQAAEELRHAKVVLHPLRTIPDDVLREIFLFNKVTWDDFVRLGDPRRIDFYDSLDPRNAPWSLTQVCRNWRSVALSMPSLWNCISLDFNVYHRKRDRPASVALKLGLHIQRARRSLLSIRIESMVDIHTHNAFPIILTSMSQWRRLHIRTPIATLHYLTQCKAFLESLEEVYIIGSLFPVATIAHNIETFQMAANLRRLNVFEKAVFHSHHIRVAWSQLTHLSIKIDSDATFHHFKEFKRVEELRLVFPSGPQKLNVSQRITLPKVAYLSLTRFGAMHRVNTVAGLFDMFELPSLLSVTFASTGIEPGLKGMILDLPASLSYPDRRLLSVDVDYPDYDIGIPENNTRFLNFLSQASDVVGIFMALQNIGSDVIKKLSHGPDNDVNSHNFFPRLRTLDFNDSTFTASQIAILDMLESRLESAHADDESYASLMHVTMPEDFEFDEPGTEERCNALEGQGLYLFYLKGTPEEREER</sequence>
<dbReference type="GeneID" id="66107744"/>
<reference evidence="2" key="1">
    <citation type="submission" date="2020-11" db="EMBL/GenBank/DDBJ databases">
        <title>Adaptations for nitrogen fixation in a non-lichenized fungal sporocarp promotes dispersal by wood-feeding termites.</title>
        <authorList>
            <consortium name="DOE Joint Genome Institute"/>
            <person name="Koch R.A."/>
            <person name="Yoon G."/>
            <person name="Arayal U."/>
            <person name="Lail K."/>
            <person name="Amirebrahimi M."/>
            <person name="Labutti K."/>
            <person name="Lipzen A."/>
            <person name="Riley R."/>
            <person name="Barry K."/>
            <person name="Henrissat B."/>
            <person name="Grigoriev I.V."/>
            <person name="Herr J.R."/>
            <person name="Aime M.C."/>
        </authorList>
    </citation>
    <scope>NUCLEOTIDE SEQUENCE</scope>
    <source>
        <strain evidence="2">MCA 3950</strain>
    </source>
</reference>
<dbReference type="AlphaFoldDB" id="A0A9P8AWN6"/>
<evidence type="ECO:0000313" key="3">
    <source>
        <dbReference type="Proteomes" id="UP000812287"/>
    </source>
</evidence>
<keyword evidence="3" id="KW-1185">Reference proteome</keyword>
<dbReference type="Proteomes" id="UP000812287">
    <property type="component" value="Unassembled WGS sequence"/>
</dbReference>
<dbReference type="EMBL" id="MU250526">
    <property type="protein sequence ID" value="KAG7450859.1"/>
    <property type="molecule type" value="Genomic_DNA"/>
</dbReference>
<comment type="caution">
    <text evidence="2">The sequence shown here is derived from an EMBL/GenBank/DDBJ whole genome shotgun (WGS) entry which is preliminary data.</text>
</comment>
<evidence type="ECO:0000256" key="1">
    <source>
        <dbReference type="SAM" id="Coils"/>
    </source>
</evidence>
<dbReference type="RefSeq" id="XP_043044359.1">
    <property type="nucleotide sequence ID" value="XM_043185447.1"/>
</dbReference>
<keyword evidence="1" id="KW-0175">Coiled coil</keyword>
<accession>A0A9P8AWN6</accession>
<proteinExistence type="predicted"/>
<name>A0A9P8AWN6_9AGAR</name>
<dbReference type="Gene3D" id="1.20.1280.50">
    <property type="match status" value="1"/>
</dbReference>
<feature type="coiled-coil region" evidence="1">
    <location>
        <begin position="66"/>
        <end position="93"/>
    </location>
</feature>
<gene>
    <name evidence="2" type="ORF">BT62DRAFT_928143</name>
</gene>
<evidence type="ECO:0008006" key="4">
    <source>
        <dbReference type="Google" id="ProtNLM"/>
    </source>
</evidence>
<dbReference type="OrthoDB" id="3365698at2759"/>
<evidence type="ECO:0000313" key="2">
    <source>
        <dbReference type="EMBL" id="KAG7450859.1"/>
    </source>
</evidence>
<protein>
    <recommendedName>
        <fullName evidence="4">F-box domain-containing protein</fullName>
    </recommendedName>
</protein>